<keyword evidence="2" id="KW-1185">Reference proteome</keyword>
<proteinExistence type="predicted"/>
<accession>A0ABT2L281</accession>
<dbReference type="InterPro" id="IPR017853">
    <property type="entry name" value="GH"/>
</dbReference>
<dbReference type="RefSeq" id="WP_034818042.1">
    <property type="nucleotide sequence ID" value="NZ_JANIEK010000073.1"/>
</dbReference>
<sequence length="396" mass="45247">MIWEHVKPIVDELVDDHSTTEWQQVFMKWDAQTWHDGDAPTEQTNVLMIDANAVTTKGTPDLDALHELLKDHVQASISDLYLVSLFPYAKETSDTRVNPRIRLLEDLGRFHQEFGLMYDAEPDVYNETQFDLLKETNLFIERLTQGATALRVHVQSFRGMPEERIRLVLTLWHRVLHHYKPNGQLILAYEGDTRHVPAYFDVADAICHFDLASHVLLAFAQGDATRLRDWAHYEAPPEGKTYYNFLSSPERDPFEKNLINPPPEQILAAHSILLSLRGIPALDYRTLLGVTTPVERDALIQDVKTDPHRLNVFSGILSQLNVKRTHAALSPYARERIVSVDDRVFAVERTDGEATLTLYTNVSNETVTLPVQGTNVFTEEPVETVELAPYGFIWMH</sequence>
<evidence type="ECO:0000313" key="1">
    <source>
        <dbReference type="EMBL" id="MCT4796509.1"/>
    </source>
</evidence>
<dbReference type="EMBL" id="JANIEK010000073">
    <property type="protein sequence ID" value="MCT4796509.1"/>
    <property type="molecule type" value="Genomic_DNA"/>
</dbReference>
<dbReference type="SUPFAM" id="SSF51445">
    <property type="entry name" value="(Trans)glycosidases"/>
    <property type="match status" value="1"/>
</dbReference>
<dbReference type="Gene3D" id="3.20.20.80">
    <property type="entry name" value="Glycosidases"/>
    <property type="match status" value="1"/>
</dbReference>
<name>A0ABT2L281_9BACL</name>
<reference evidence="1 2" key="1">
    <citation type="submission" date="2022-07" db="EMBL/GenBank/DDBJ databases">
        <title>Genomic and pangenome structural analysis of the polyextremophile Exiguobacterium.</title>
        <authorList>
            <person name="Shen L."/>
        </authorList>
    </citation>
    <scope>NUCLEOTIDE SEQUENCE [LARGE SCALE GENOMIC DNA]</scope>
    <source>
        <strain evidence="1 2">12_1</strain>
    </source>
</reference>
<dbReference type="Proteomes" id="UP001206821">
    <property type="component" value="Unassembled WGS sequence"/>
</dbReference>
<dbReference type="SUPFAM" id="SSF51011">
    <property type="entry name" value="Glycosyl hydrolase domain"/>
    <property type="match status" value="1"/>
</dbReference>
<evidence type="ECO:0008006" key="3">
    <source>
        <dbReference type="Google" id="ProtNLM"/>
    </source>
</evidence>
<protein>
    <recommendedName>
        <fullName evidence="3">DUF3459 domain-containing protein</fullName>
    </recommendedName>
</protein>
<organism evidence="1 2">
    <name type="scientific">Exiguobacterium alkaliphilum</name>
    <dbReference type="NCBI Taxonomy" id="1428684"/>
    <lineage>
        <taxon>Bacteria</taxon>
        <taxon>Bacillati</taxon>
        <taxon>Bacillota</taxon>
        <taxon>Bacilli</taxon>
        <taxon>Bacillales</taxon>
        <taxon>Bacillales Family XII. Incertae Sedis</taxon>
        <taxon>Exiguobacterium</taxon>
    </lineage>
</organism>
<comment type="caution">
    <text evidence="1">The sequence shown here is derived from an EMBL/GenBank/DDBJ whole genome shotgun (WGS) entry which is preliminary data.</text>
</comment>
<evidence type="ECO:0000313" key="2">
    <source>
        <dbReference type="Proteomes" id="UP001206821"/>
    </source>
</evidence>
<gene>
    <name evidence="1" type="ORF">NQG31_13230</name>
</gene>